<evidence type="ECO:0000256" key="1">
    <source>
        <dbReference type="SAM" id="MobiDB-lite"/>
    </source>
</evidence>
<organism evidence="2 3">
    <name type="scientific">Stylosanthes scabra</name>
    <dbReference type="NCBI Taxonomy" id="79078"/>
    <lineage>
        <taxon>Eukaryota</taxon>
        <taxon>Viridiplantae</taxon>
        <taxon>Streptophyta</taxon>
        <taxon>Embryophyta</taxon>
        <taxon>Tracheophyta</taxon>
        <taxon>Spermatophyta</taxon>
        <taxon>Magnoliopsida</taxon>
        <taxon>eudicotyledons</taxon>
        <taxon>Gunneridae</taxon>
        <taxon>Pentapetalae</taxon>
        <taxon>rosids</taxon>
        <taxon>fabids</taxon>
        <taxon>Fabales</taxon>
        <taxon>Fabaceae</taxon>
        <taxon>Papilionoideae</taxon>
        <taxon>50 kb inversion clade</taxon>
        <taxon>dalbergioids sensu lato</taxon>
        <taxon>Dalbergieae</taxon>
        <taxon>Pterocarpus clade</taxon>
        <taxon>Stylosanthes</taxon>
    </lineage>
</organism>
<protein>
    <submittedName>
        <fullName evidence="2">Uncharacterized protein</fullName>
    </submittedName>
</protein>
<comment type="caution">
    <text evidence="2">The sequence shown here is derived from an EMBL/GenBank/DDBJ whole genome shotgun (WGS) entry which is preliminary data.</text>
</comment>
<dbReference type="EMBL" id="JASCZI010242777">
    <property type="protein sequence ID" value="MED6212037.1"/>
    <property type="molecule type" value="Genomic_DNA"/>
</dbReference>
<evidence type="ECO:0000313" key="3">
    <source>
        <dbReference type="Proteomes" id="UP001341840"/>
    </source>
</evidence>
<gene>
    <name evidence="2" type="ORF">PIB30_079338</name>
</gene>
<proteinExistence type="predicted"/>
<name>A0ABU6YNP6_9FABA</name>
<feature type="region of interest" description="Disordered" evidence="1">
    <location>
        <begin position="75"/>
        <end position="98"/>
    </location>
</feature>
<keyword evidence="3" id="KW-1185">Reference proteome</keyword>
<dbReference type="Proteomes" id="UP001341840">
    <property type="component" value="Unassembled WGS sequence"/>
</dbReference>
<sequence>MKNRYSHGDIFRVGALKEAFYAAKQGELSVVDNVVETTPNIDIVLAMLTQQEKQLATDLIDNKVIRNALEATQLSGNNSSFTSKGKSKTKSAAAKGSN</sequence>
<evidence type="ECO:0000313" key="2">
    <source>
        <dbReference type="EMBL" id="MED6212037.1"/>
    </source>
</evidence>
<reference evidence="2 3" key="1">
    <citation type="journal article" date="2023" name="Plants (Basel)">
        <title>Bridging the Gap: Combining Genomics and Transcriptomics Approaches to Understand Stylosanthes scabra, an Orphan Legume from the Brazilian Caatinga.</title>
        <authorList>
            <person name="Ferreira-Neto J.R.C."/>
            <person name="da Silva M.D."/>
            <person name="Binneck E."/>
            <person name="de Melo N.F."/>
            <person name="da Silva R.H."/>
            <person name="de Melo A.L.T.M."/>
            <person name="Pandolfi V."/>
            <person name="Bustamante F.O."/>
            <person name="Brasileiro-Vidal A.C."/>
            <person name="Benko-Iseppon A.M."/>
        </authorList>
    </citation>
    <scope>NUCLEOTIDE SEQUENCE [LARGE SCALE GENOMIC DNA]</scope>
    <source>
        <tissue evidence="2">Leaves</tissue>
    </source>
</reference>
<accession>A0ABU6YNP6</accession>